<proteinExistence type="inferred from homology"/>
<comment type="similarity">
    <text evidence="1">Belongs to the ROK (NagC/XylR) family.</text>
</comment>
<dbReference type="AlphaFoldDB" id="A0AB72VB80"/>
<evidence type="ECO:0008006" key="3">
    <source>
        <dbReference type="Google" id="ProtNLM"/>
    </source>
</evidence>
<dbReference type="PANTHER" id="PTHR18964">
    <property type="entry name" value="ROK (REPRESSOR, ORF, KINASE) FAMILY"/>
    <property type="match status" value="1"/>
</dbReference>
<evidence type="ECO:0000256" key="1">
    <source>
        <dbReference type="ARBA" id="ARBA00006479"/>
    </source>
</evidence>
<dbReference type="PANTHER" id="PTHR18964:SF146">
    <property type="entry name" value="POLYPHOSPHATE GLUCOKINASE"/>
    <property type="match status" value="1"/>
</dbReference>
<sequence length="410" mass="44536">MARGGVQHPGDHIDHSTCYDLAVDRRSDRDGVLGQAIKEVDGAVNGVDDPGNSAYRRRPRPFLAYQPVFRPKFLQPIGDKIFSQSIYYRHRIDCRTFGVGVVPQIGEFSTFIPDTCSGKRGSFRGDGTQLIKRLLFHKTIIVVFLENCLPKAEVICTLGRMTETGFGIDIGGSGIKGARVNLKTGEFIDERIKIATPKPATPEAVAEVVAEIISQAEWEGPVGITLPSVVRGQIALSAANIDKSWIGTDVHELFDRHLNGREITVLNDADAAGIAEATFGNAAAREGAVILLTLGTGIGSAFLVDGQLFPNTELGHMIVDGEEAEHLAAAAVKENEDLSWKKWAKRLNKVLSEYEKLFSPSVFIIGGGISRKHEKWLPLLELDTDIVPAELRNRAGIVGAAMAVNQHLTP</sequence>
<name>A0AB72VB80_CORGB</name>
<dbReference type="Pfam" id="PF00480">
    <property type="entry name" value="ROK"/>
    <property type="match status" value="1"/>
</dbReference>
<dbReference type="InterPro" id="IPR043129">
    <property type="entry name" value="ATPase_NBD"/>
</dbReference>
<dbReference type="CDD" id="cd24058">
    <property type="entry name" value="ASKHA_NBD_ROK_PPGK"/>
    <property type="match status" value="1"/>
</dbReference>
<dbReference type="NCBIfam" id="NF045942">
    <property type="entry name" value="PolPhglucPhase"/>
    <property type="match status" value="1"/>
</dbReference>
<dbReference type="EMBL" id="AP009044">
    <property type="protein sequence ID" value="BAF54733.1"/>
    <property type="molecule type" value="Genomic_DNA"/>
</dbReference>
<gene>
    <name evidence="2" type="ordered locus">cgR_1739</name>
</gene>
<dbReference type="KEGG" id="cgt:cgR_1739"/>
<reference evidence="2" key="1">
    <citation type="journal article" date="2007" name="Microbiology">
        <title>Comparative analysis of the Corynebacterium glutamicum group and complete genome sequence of strain R.</title>
        <authorList>
            <person name="Yukawa H."/>
            <person name="Omumasaba C.A."/>
            <person name="Nonaka H."/>
            <person name="Kos P."/>
            <person name="Okai N."/>
            <person name="Suzuki N."/>
            <person name="Suda M."/>
            <person name="Tsuge Y."/>
            <person name="Watanabe J."/>
            <person name="Ikeda Y."/>
            <person name="Vertes A.A."/>
            <person name="Inui M."/>
        </authorList>
    </citation>
    <scope>NUCLEOTIDE SEQUENCE</scope>
    <source>
        <strain evidence="2">R</strain>
    </source>
</reference>
<dbReference type="Proteomes" id="UP000006698">
    <property type="component" value="Chromosome"/>
</dbReference>
<organism evidence="2">
    <name type="scientific">Corynebacterium glutamicum (strain R)</name>
    <dbReference type="NCBI Taxonomy" id="340322"/>
    <lineage>
        <taxon>Bacteria</taxon>
        <taxon>Bacillati</taxon>
        <taxon>Actinomycetota</taxon>
        <taxon>Actinomycetes</taxon>
        <taxon>Mycobacteriales</taxon>
        <taxon>Corynebacteriaceae</taxon>
        <taxon>Corynebacterium</taxon>
    </lineage>
</organism>
<evidence type="ECO:0000313" key="2">
    <source>
        <dbReference type="EMBL" id="BAF54733.1"/>
    </source>
</evidence>
<protein>
    <recommendedName>
        <fullName evidence="3">Polyphosphate glucokinase</fullName>
    </recommendedName>
</protein>
<accession>A0AB72VB80</accession>
<dbReference type="SUPFAM" id="SSF53067">
    <property type="entry name" value="Actin-like ATPase domain"/>
    <property type="match status" value="1"/>
</dbReference>
<dbReference type="Gene3D" id="3.30.420.40">
    <property type="match status" value="2"/>
</dbReference>
<dbReference type="InterPro" id="IPR000600">
    <property type="entry name" value="ROK"/>
</dbReference>